<dbReference type="PANTHER" id="PTHR24304:SF2">
    <property type="entry name" value="24-HYDROXYCHOLESTEROL 7-ALPHA-HYDROXYLASE"/>
    <property type="match status" value="1"/>
</dbReference>
<evidence type="ECO:0000256" key="1">
    <source>
        <dbReference type="ARBA" id="ARBA00010617"/>
    </source>
</evidence>
<keyword evidence="2" id="KW-0349">Heme</keyword>
<comment type="similarity">
    <text evidence="1">Belongs to the cytochrome P450 family.</text>
</comment>
<feature type="transmembrane region" description="Helical" evidence="5">
    <location>
        <begin position="21"/>
        <end position="39"/>
    </location>
</feature>
<accession>A0ABR3SK16</accession>
<keyword evidence="7" id="KW-1185">Reference proteome</keyword>
<dbReference type="PANTHER" id="PTHR24304">
    <property type="entry name" value="CYTOCHROME P450 FAMILY 7"/>
    <property type="match status" value="1"/>
</dbReference>
<evidence type="ECO:0008006" key="8">
    <source>
        <dbReference type="Google" id="ProtNLM"/>
    </source>
</evidence>
<name>A0ABR3SK16_9PEZI</name>
<sequence>MLAQAIAVPSQRKGDPVGPPLYFLLALTLVLILLMWRFWAFTLSPLVNPKRPRDAPYWVPLTKPLNLRCKFKIKSQYTQFLTEVIRNSFDRTREPFSIRVFRERIYIISAPWDTTIAYKNSTCFSWDEYLDLLLRAFGIVGEALDRSWHNPTPNDPEHGRNPLNPQNKNLVHLIEDFYKIQLLPGEHLTKLADAYLDCLHRVIQWNGIPSRSVLNEGFAYKRLSLKLFVRTTMTEAITRAMLGDIIFDIEPEVVEQLMTLNDYSWAIIFNFPRFLTPKLKPAIKGLSSAIRTYLRSPDSKKADACWAVRSVMKSQEVTGLDEDSRVAMVLMIWWA</sequence>
<keyword evidence="5" id="KW-0812">Transmembrane</keyword>
<evidence type="ECO:0000313" key="7">
    <source>
        <dbReference type="Proteomes" id="UP001521116"/>
    </source>
</evidence>
<keyword evidence="3" id="KW-0479">Metal-binding</keyword>
<evidence type="ECO:0000256" key="4">
    <source>
        <dbReference type="ARBA" id="ARBA00023004"/>
    </source>
</evidence>
<evidence type="ECO:0000313" key="6">
    <source>
        <dbReference type="EMBL" id="KAL1622320.1"/>
    </source>
</evidence>
<keyword evidence="5" id="KW-0472">Membrane</keyword>
<dbReference type="Gene3D" id="1.10.630.10">
    <property type="entry name" value="Cytochrome P450"/>
    <property type="match status" value="1"/>
</dbReference>
<gene>
    <name evidence="6" type="ORF">SLS56_008757</name>
</gene>
<reference evidence="6 7" key="1">
    <citation type="submission" date="2024-02" db="EMBL/GenBank/DDBJ databases">
        <title>De novo assembly and annotation of 12 fungi associated with fruit tree decline syndrome in Ontario, Canada.</title>
        <authorList>
            <person name="Sulman M."/>
            <person name="Ellouze W."/>
            <person name="Ilyukhin E."/>
        </authorList>
    </citation>
    <scope>NUCLEOTIDE SEQUENCE [LARGE SCALE GENOMIC DNA]</scope>
    <source>
        <strain evidence="6 7">M1-105</strain>
    </source>
</reference>
<dbReference type="Proteomes" id="UP001521116">
    <property type="component" value="Unassembled WGS sequence"/>
</dbReference>
<keyword evidence="5" id="KW-1133">Transmembrane helix</keyword>
<dbReference type="EMBL" id="JAJVDC020000135">
    <property type="protein sequence ID" value="KAL1622320.1"/>
    <property type="molecule type" value="Genomic_DNA"/>
</dbReference>
<evidence type="ECO:0000256" key="5">
    <source>
        <dbReference type="SAM" id="Phobius"/>
    </source>
</evidence>
<keyword evidence="4" id="KW-0408">Iron</keyword>
<comment type="caution">
    <text evidence="6">The sequence shown here is derived from an EMBL/GenBank/DDBJ whole genome shotgun (WGS) entry which is preliminary data.</text>
</comment>
<organism evidence="6 7">
    <name type="scientific">Neofusicoccum ribis</name>
    <dbReference type="NCBI Taxonomy" id="45134"/>
    <lineage>
        <taxon>Eukaryota</taxon>
        <taxon>Fungi</taxon>
        <taxon>Dikarya</taxon>
        <taxon>Ascomycota</taxon>
        <taxon>Pezizomycotina</taxon>
        <taxon>Dothideomycetes</taxon>
        <taxon>Dothideomycetes incertae sedis</taxon>
        <taxon>Botryosphaeriales</taxon>
        <taxon>Botryosphaeriaceae</taxon>
        <taxon>Neofusicoccum</taxon>
    </lineage>
</organism>
<evidence type="ECO:0000256" key="3">
    <source>
        <dbReference type="ARBA" id="ARBA00022723"/>
    </source>
</evidence>
<proteinExistence type="inferred from homology"/>
<protein>
    <recommendedName>
        <fullName evidence="8">Cytochrome P450</fullName>
    </recommendedName>
</protein>
<evidence type="ECO:0000256" key="2">
    <source>
        <dbReference type="ARBA" id="ARBA00022617"/>
    </source>
</evidence>
<dbReference type="InterPro" id="IPR050529">
    <property type="entry name" value="CYP450_sterol_14alpha_dmase"/>
</dbReference>
<dbReference type="InterPro" id="IPR036396">
    <property type="entry name" value="Cyt_P450_sf"/>
</dbReference>